<gene>
    <name evidence="2" type="ORF">B1B_09545</name>
</gene>
<protein>
    <submittedName>
        <fullName evidence="2">Membrane protein</fullName>
    </submittedName>
</protein>
<dbReference type="EMBL" id="AUZY01006333">
    <property type="protein sequence ID" value="EQD54714.1"/>
    <property type="molecule type" value="Genomic_DNA"/>
</dbReference>
<keyword evidence="1" id="KW-0472">Membrane</keyword>
<dbReference type="AlphaFoldDB" id="T1BN34"/>
<feature type="transmembrane region" description="Helical" evidence="1">
    <location>
        <begin position="42"/>
        <end position="62"/>
    </location>
</feature>
<evidence type="ECO:0000313" key="2">
    <source>
        <dbReference type="EMBL" id="EQD54714.1"/>
    </source>
</evidence>
<sequence length="271" mass="28631">MVGNTSEDLGVGSGSPILPSDGRQFWIALRYEVRLQLRSGRFYALLGIMAAFGIAALAAIVYRGPGTASVGSYFETWLSFMPGYFTTILAVAFAGDVAARDLGTEAGLYTLPLPVRRATLLWGRIAGDLALAVVALLAFTSGVAVSATYAFHAFPAGPLAIAIALTTAVELATIAMVAFISVAFQKPIWGFVLPFVFLLIGLNVAAELLHVYAHVAYWWSLTFSANVALVPFGPEATTPLPGYAVGSLAVAGYILVFGSIATIAFRRREAE</sequence>
<reference evidence="2" key="2">
    <citation type="journal article" date="2014" name="ISME J.">
        <title>Microbial stratification in low pH oxic and suboxic macroscopic growths along an acid mine drainage.</title>
        <authorList>
            <person name="Mendez-Garcia C."/>
            <person name="Mesa V."/>
            <person name="Sprenger R.R."/>
            <person name="Richter M."/>
            <person name="Diez M.S."/>
            <person name="Solano J."/>
            <person name="Bargiela R."/>
            <person name="Golyshina O.V."/>
            <person name="Manteca A."/>
            <person name="Ramos J.L."/>
            <person name="Gallego J.R."/>
            <person name="Llorente I."/>
            <person name="Martins Dos Santos V.A."/>
            <person name="Jensen O.N."/>
            <person name="Pelaez A.I."/>
            <person name="Sanchez J."/>
            <person name="Ferrer M."/>
        </authorList>
    </citation>
    <scope>NUCLEOTIDE SEQUENCE</scope>
</reference>
<organism evidence="2">
    <name type="scientific">mine drainage metagenome</name>
    <dbReference type="NCBI Taxonomy" id="410659"/>
    <lineage>
        <taxon>unclassified sequences</taxon>
        <taxon>metagenomes</taxon>
        <taxon>ecological metagenomes</taxon>
    </lineage>
</organism>
<reference evidence="2" key="1">
    <citation type="submission" date="2013-08" db="EMBL/GenBank/DDBJ databases">
        <authorList>
            <person name="Mendez C."/>
            <person name="Richter M."/>
            <person name="Ferrer M."/>
            <person name="Sanchez J."/>
        </authorList>
    </citation>
    <scope>NUCLEOTIDE SEQUENCE</scope>
</reference>
<keyword evidence="1" id="KW-1133">Transmembrane helix</keyword>
<feature type="transmembrane region" description="Helical" evidence="1">
    <location>
        <begin position="240"/>
        <end position="265"/>
    </location>
</feature>
<feature type="transmembrane region" description="Helical" evidence="1">
    <location>
        <begin position="120"/>
        <end position="139"/>
    </location>
</feature>
<name>T1BN34_9ZZZZ</name>
<feature type="transmembrane region" description="Helical" evidence="1">
    <location>
        <begin position="159"/>
        <end position="184"/>
    </location>
</feature>
<feature type="transmembrane region" description="Helical" evidence="1">
    <location>
        <begin position="82"/>
        <end position="99"/>
    </location>
</feature>
<feature type="transmembrane region" description="Helical" evidence="1">
    <location>
        <begin position="191"/>
        <end position="220"/>
    </location>
</feature>
<comment type="caution">
    <text evidence="2">The sequence shown here is derived from an EMBL/GenBank/DDBJ whole genome shotgun (WGS) entry which is preliminary data.</text>
</comment>
<feature type="non-terminal residue" evidence="2">
    <location>
        <position position="271"/>
    </location>
</feature>
<proteinExistence type="predicted"/>
<accession>T1BN34</accession>
<evidence type="ECO:0000256" key="1">
    <source>
        <dbReference type="SAM" id="Phobius"/>
    </source>
</evidence>
<keyword evidence="1" id="KW-0812">Transmembrane</keyword>